<name>Q6VRU0_9ZZZZ</name>
<keyword evidence="1" id="KW-0614">Plasmid</keyword>
<dbReference type="Pfam" id="PF04796">
    <property type="entry name" value="RepA_C"/>
    <property type="match status" value="1"/>
</dbReference>
<proteinExistence type="predicted"/>
<accession>Q6VRU0</accession>
<evidence type="ECO:0000313" key="1">
    <source>
        <dbReference type="EMBL" id="AAQ94182.1"/>
    </source>
</evidence>
<gene>
    <name evidence="1" type="primary">repA</name>
</gene>
<organism evidence="1">
    <name type="scientific">Plasmid pBFp1</name>
    <dbReference type="NCBI Taxonomy" id="248763"/>
    <lineage>
        <taxon>other sequences</taxon>
        <taxon>plasmids</taxon>
    </lineage>
</organism>
<dbReference type="InterPro" id="IPR006881">
    <property type="entry name" value="RepA_C"/>
</dbReference>
<protein>
    <submittedName>
        <fullName evidence="1">RepA</fullName>
    </submittedName>
</protein>
<dbReference type="EMBL" id="AY330598">
    <property type="protein sequence ID" value="AAQ94182.1"/>
    <property type="molecule type" value="Genomic_DNA"/>
</dbReference>
<reference evidence="1" key="1">
    <citation type="journal article" date="2004" name="Plasmid">
        <title>Isolation and sequencing of the replication region of plasmid pBFp1 isolated from a marine biofilm.</title>
        <authorList>
            <person name="Bergstrom M."/>
            <person name="Hermansson M."/>
            <person name="Dahlberg C."/>
        </authorList>
    </citation>
    <scope>NUCLEOTIDE SEQUENCE</scope>
    <source>
        <plasmid evidence="1">Unknown</plasmid>
    </source>
</reference>
<dbReference type="AlphaFoldDB" id="Q6VRU0"/>
<sequence length="400" mass="43809">MPAAVAAKMANARRDALNANEYRLKLIDAGMGAEQAKKAATAAARFMGTPEAKSAEPSRIEGFQSVGAVVGRSVPTAPKTQPVSEPPTVQVHAEEAQKFSLTKRQEHLISEALALELEDAKAAGATGYVAHFLAQATLPHTDPKTTYFERGTSKISLSINAHPKFGMPYGMMPRLLLAWMCTEATLTGSPVLVLGNNQKQFLDKLKLPSDGRYIKSLHSQTLALVRSTISADGSDVNALGFSQMVIASKGFLFWNPKRPDEPSLWDSTLTLSAEFFDSLINAPVPIKMEALQALRRSPMAMDIYTWLVYRMFTLNVGARSGGRAETKVPWTGLMAQIGSNYPDTPQGVRSFKTNFLKRMREVLLYYPEARGYIDETPDHLILRAGAKPLIAARPSRRKIS</sequence>
<geneLocation type="plasmid" evidence="1">
    <name>Unknown</name>
</geneLocation>